<reference evidence="1 2" key="1">
    <citation type="submission" date="2013-12" db="EMBL/GenBank/DDBJ databases">
        <title>Draft genome of the parsitic nematode Ancylostoma duodenale.</title>
        <authorList>
            <person name="Mitreva M."/>
        </authorList>
    </citation>
    <scope>NUCLEOTIDE SEQUENCE [LARGE SCALE GENOMIC DNA]</scope>
    <source>
        <strain evidence="1 2">Zhejiang</strain>
    </source>
</reference>
<dbReference type="InterPro" id="IPR036397">
    <property type="entry name" value="RNaseH_sf"/>
</dbReference>
<sequence>MWTFQQDGAPSHKSEETEEWIAKNFPDSISVNGILESIVCAKLHSIVEALKRDLAKVSSDLPMDIINRAVNNFPRRLKKCLEAIGGHFEQDQL</sequence>
<name>A0A0C2D6C1_9BILA</name>
<gene>
    <name evidence="1" type="ORF">ANCDUO_04520</name>
</gene>
<protein>
    <recommendedName>
        <fullName evidence="3">Tc1-like transposase DDE domain-containing protein</fullName>
    </recommendedName>
</protein>
<evidence type="ECO:0000313" key="2">
    <source>
        <dbReference type="Proteomes" id="UP000054047"/>
    </source>
</evidence>
<dbReference type="Gene3D" id="3.30.420.10">
    <property type="entry name" value="Ribonuclease H-like superfamily/Ribonuclease H"/>
    <property type="match status" value="1"/>
</dbReference>
<dbReference type="AlphaFoldDB" id="A0A0C2D6C1"/>
<dbReference type="OrthoDB" id="10006939at2759"/>
<accession>A0A0C2D6C1</accession>
<dbReference type="GO" id="GO:0003676">
    <property type="term" value="F:nucleic acid binding"/>
    <property type="evidence" value="ECO:0007669"/>
    <property type="project" value="InterPro"/>
</dbReference>
<proteinExistence type="predicted"/>
<keyword evidence="2" id="KW-1185">Reference proteome</keyword>
<dbReference type="EMBL" id="KN727677">
    <property type="protein sequence ID" value="KIH65158.1"/>
    <property type="molecule type" value="Genomic_DNA"/>
</dbReference>
<evidence type="ECO:0008006" key="3">
    <source>
        <dbReference type="Google" id="ProtNLM"/>
    </source>
</evidence>
<organism evidence="1 2">
    <name type="scientific">Ancylostoma duodenale</name>
    <dbReference type="NCBI Taxonomy" id="51022"/>
    <lineage>
        <taxon>Eukaryota</taxon>
        <taxon>Metazoa</taxon>
        <taxon>Ecdysozoa</taxon>
        <taxon>Nematoda</taxon>
        <taxon>Chromadorea</taxon>
        <taxon>Rhabditida</taxon>
        <taxon>Rhabditina</taxon>
        <taxon>Rhabditomorpha</taxon>
        <taxon>Strongyloidea</taxon>
        <taxon>Ancylostomatidae</taxon>
        <taxon>Ancylostomatinae</taxon>
        <taxon>Ancylostoma</taxon>
    </lineage>
</organism>
<evidence type="ECO:0000313" key="1">
    <source>
        <dbReference type="EMBL" id="KIH65158.1"/>
    </source>
</evidence>
<dbReference type="Proteomes" id="UP000054047">
    <property type="component" value="Unassembled WGS sequence"/>
</dbReference>